<dbReference type="AlphaFoldDB" id="A0A9Q3EU46"/>
<proteinExistence type="predicted"/>
<evidence type="ECO:0000313" key="2">
    <source>
        <dbReference type="EMBL" id="MBW0526057.1"/>
    </source>
</evidence>
<accession>A0A9Q3EU46</accession>
<evidence type="ECO:0000313" key="3">
    <source>
        <dbReference type="Proteomes" id="UP000765509"/>
    </source>
</evidence>
<evidence type="ECO:0000256" key="1">
    <source>
        <dbReference type="SAM" id="MobiDB-lite"/>
    </source>
</evidence>
<keyword evidence="3" id="KW-1185">Reference proteome</keyword>
<organism evidence="2 3">
    <name type="scientific">Austropuccinia psidii MF-1</name>
    <dbReference type="NCBI Taxonomy" id="1389203"/>
    <lineage>
        <taxon>Eukaryota</taxon>
        <taxon>Fungi</taxon>
        <taxon>Dikarya</taxon>
        <taxon>Basidiomycota</taxon>
        <taxon>Pucciniomycotina</taxon>
        <taxon>Pucciniomycetes</taxon>
        <taxon>Pucciniales</taxon>
        <taxon>Sphaerophragmiaceae</taxon>
        <taxon>Austropuccinia</taxon>
    </lineage>
</organism>
<comment type="caution">
    <text evidence="2">The sequence shown here is derived from an EMBL/GenBank/DDBJ whole genome shotgun (WGS) entry which is preliminary data.</text>
</comment>
<gene>
    <name evidence="2" type="ORF">O181_065772</name>
</gene>
<dbReference type="EMBL" id="AVOT02032307">
    <property type="protein sequence ID" value="MBW0526057.1"/>
    <property type="molecule type" value="Genomic_DNA"/>
</dbReference>
<sequence length="111" mass="12821">MRNTVEILVEENFQIYPTPTVKKKRKYKKLFSQGPTIQDSEKEVPNNSSNQMYVDSEVPLIPQKGKKGKIPSGTEYTQQSVILQRKVPEIPIISEPELELSIRHSTRDKEH</sequence>
<protein>
    <submittedName>
        <fullName evidence="2">Uncharacterized protein</fullName>
    </submittedName>
</protein>
<name>A0A9Q3EU46_9BASI</name>
<feature type="region of interest" description="Disordered" evidence="1">
    <location>
        <begin position="33"/>
        <end position="74"/>
    </location>
</feature>
<reference evidence="2" key="1">
    <citation type="submission" date="2021-03" db="EMBL/GenBank/DDBJ databases">
        <title>Draft genome sequence of rust myrtle Austropuccinia psidii MF-1, a brazilian biotype.</title>
        <authorList>
            <person name="Quecine M.C."/>
            <person name="Pachon D.M.R."/>
            <person name="Bonatelli M.L."/>
            <person name="Correr F.H."/>
            <person name="Franceschini L.M."/>
            <person name="Leite T.F."/>
            <person name="Margarido G.R.A."/>
            <person name="Almeida C.A."/>
            <person name="Ferrarezi J.A."/>
            <person name="Labate C.A."/>
        </authorList>
    </citation>
    <scope>NUCLEOTIDE SEQUENCE</scope>
    <source>
        <strain evidence="2">MF-1</strain>
    </source>
</reference>
<dbReference type="Proteomes" id="UP000765509">
    <property type="component" value="Unassembled WGS sequence"/>
</dbReference>